<dbReference type="Gene3D" id="2.30.30.380">
    <property type="entry name" value="Zn-finger domain of Sec23/24"/>
    <property type="match status" value="1"/>
</dbReference>
<evidence type="ECO:0000256" key="2">
    <source>
        <dbReference type="ARBA" id="ARBA00022741"/>
    </source>
</evidence>
<dbReference type="SMART" id="SM00487">
    <property type="entry name" value="DEXDc"/>
    <property type="match status" value="1"/>
</dbReference>
<dbReference type="SMART" id="SM00547">
    <property type="entry name" value="ZnF_RBZ"/>
    <property type="match status" value="2"/>
</dbReference>
<dbReference type="InterPro" id="IPR014001">
    <property type="entry name" value="Helicase_ATP-bd"/>
</dbReference>
<sequence>MTDENTPPGNTISGGTSCSSPHLDSLLSKLRPFQRSAFEFAVHGEKRNSDDSRCQRQVAGAGTGRILLGDEMGLGKTLTSLAIMLAYQTTEWPLLILCPASLRYTWPAEIEKFCPWIPSQSIYCVRGSDDVQFATQIYRWRNNHQKQSSDAEGATHQPQQQQSKPTTTMTKKKCPIQIVIVTYSLLQTRFQVANTLRECAFECIIADESHNLKQINSQRCQLALPLLQSSKRLVLLSGTPALNRPVELWPQLHALDARGLLFGNNTTTTTKNGMSYNEYTKRYCNAHRTRFGYDVKGISNAEELHACLKSVMIRRLKSDVLQDLPSKQRTIIPVSIMDVEKERESRETMMQLRNARRAVSEITDLDADDVANSAQWEARKLLMQAYQASGIAKAPSTTEYILDWLEGSDSAQKLVVFAHHKDVLDYIETTISKKYKGKLGMIRIDGSVSPAERALKVKKFQQQSNNNGNIRLALLSMTAAGVGLTLTAASNIIFAELHWTPGILAQAEDRCHRIGQASSVNVMYCICKDEEVSVDMTLWSMLSSKVGNLGRVVDGERGQLDATENEVDRKLATPRRTGASSVEEDLSSFFASSKKSSSAAKRSTDLVVKGTIQSFFMKQSGKKEQRKDGSSTGGMQTSTPNATACISLLGDEDDDDIGRATCLTYERKAHLHNKKEQNNDASLKGGKTKSTSSNISACISLLEDDDGDNIGRGTSSTYQKKAQIQKNHVNSTNVAKQALPENVMSDTSFICHGCTFENQGDVNKCVVCETPRFRENLQADPMSTSWSCSVCTYSNLMDVSKCEMCGTMKSFRYTRKDRTDATTAENTYSSRSTSDGNDFDDDDEWDESDLAAIDLMTESHLTMSHSTISQSPDLSTDLGGARKDSEILSFAVSLNSGRIALYLTSSGQPLHVNFEITHVLTKESADELEELQYQRQVPKAAITQSIPKISFDDGAIRQVLSALDSDTLSIPCQDNLQRMCEEVKQFITCYLSLREVEKKVVKESGQAHTASSLKQSAARLLISTITGSTERFQGGAKERAIANIKNGCATAEERAVVNGLGCAWCAKPFLCAIGATYCSQSCVEEGRVRRGGMFSSSKIREQLFALEHGKCAKVSNRCLKIVLLFSQLSDVDSSCDTCFQSSAKSMRMRYFAK</sequence>
<feature type="region of interest" description="Disordered" evidence="9">
    <location>
        <begin position="822"/>
        <end position="843"/>
    </location>
</feature>
<dbReference type="GO" id="GO:0005524">
    <property type="term" value="F:ATP binding"/>
    <property type="evidence" value="ECO:0007669"/>
    <property type="project" value="UniProtKB-KW"/>
</dbReference>
<dbReference type="InterPro" id="IPR001876">
    <property type="entry name" value="Znf_RanBP2"/>
</dbReference>
<dbReference type="InterPro" id="IPR038718">
    <property type="entry name" value="SNF2-like_sf"/>
</dbReference>
<keyword evidence="14" id="KW-1185">Reference proteome</keyword>
<dbReference type="PROSITE" id="PS51194">
    <property type="entry name" value="HELICASE_CTER"/>
    <property type="match status" value="1"/>
</dbReference>
<dbReference type="Pfam" id="PF00271">
    <property type="entry name" value="Helicase_C"/>
    <property type="match status" value="1"/>
</dbReference>
<accession>A0ABD3MCB6</accession>
<dbReference type="InterPro" id="IPR049730">
    <property type="entry name" value="SNF2/RAD54-like_C"/>
</dbReference>
<dbReference type="InterPro" id="IPR001650">
    <property type="entry name" value="Helicase_C-like"/>
</dbReference>
<keyword evidence="5" id="KW-0347">Helicase</keyword>
<dbReference type="CDD" id="cd18793">
    <property type="entry name" value="SF2_C_SNF"/>
    <property type="match status" value="1"/>
</dbReference>
<reference evidence="13 14" key="1">
    <citation type="submission" date="2024-10" db="EMBL/GenBank/DDBJ databases">
        <title>Updated reference genomes for cyclostephanoid diatoms.</title>
        <authorList>
            <person name="Roberts W.R."/>
            <person name="Alverson A.J."/>
        </authorList>
    </citation>
    <scope>NUCLEOTIDE SEQUENCE [LARGE SCALE GENOMIC DNA]</scope>
    <source>
        <strain evidence="13 14">AJA232-27</strain>
    </source>
</reference>
<dbReference type="Gene3D" id="3.40.50.10810">
    <property type="entry name" value="Tandem AAA-ATPase domain"/>
    <property type="match status" value="1"/>
</dbReference>
<evidence type="ECO:0000256" key="1">
    <source>
        <dbReference type="ARBA" id="ARBA00022723"/>
    </source>
</evidence>
<proteinExistence type="predicted"/>
<evidence type="ECO:0000259" key="11">
    <source>
        <dbReference type="PROSITE" id="PS51192"/>
    </source>
</evidence>
<protein>
    <recommendedName>
        <fullName evidence="15">DNA annealing helicase and endonuclease ZRANB3</fullName>
    </recommendedName>
</protein>
<organism evidence="13 14">
    <name type="scientific">Discostella pseudostelligera</name>
    <dbReference type="NCBI Taxonomy" id="259834"/>
    <lineage>
        <taxon>Eukaryota</taxon>
        <taxon>Sar</taxon>
        <taxon>Stramenopiles</taxon>
        <taxon>Ochrophyta</taxon>
        <taxon>Bacillariophyta</taxon>
        <taxon>Coscinodiscophyceae</taxon>
        <taxon>Thalassiosirophycidae</taxon>
        <taxon>Stephanodiscales</taxon>
        <taxon>Stephanodiscaceae</taxon>
        <taxon>Discostella</taxon>
    </lineage>
</organism>
<dbReference type="Pfam" id="PF00176">
    <property type="entry name" value="SNF2-rel_dom"/>
    <property type="match status" value="1"/>
</dbReference>
<evidence type="ECO:0000259" key="12">
    <source>
        <dbReference type="PROSITE" id="PS51194"/>
    </source>
</evidence>
<feature type="region of interest" description="Disordered" evidence="9">
    <location>
        <begin position="618"/>
        <end position="640"/>
    </location>
</feature>
<evidence type="ECO:0000256" key="5">
    <source>
        <dbReference type="ARBA" id="ARBA00022806"/>
    </source>
</evidence>
<dbReference type="EMBL" id="JALLBG020000240">
    <property type="protein sequence ID" value="KAL3758145.1"/>
    <property type="molecule type" value="Genomic_DNA"/>
</dbReference>
<feature type="region of interest" description="Disordered" evidence="9">
    <location>
        <begin position="145"/>
        <end position="169"/>
    </location>
</feature>
<dbReference type="InterPro" id="IPR036443">
    <property type="entry name" value="Znf_RanBP2_sf"/>
</dbReference>
<keyword evidence="6" id="KW-0862">Zinc</keyword>
<feature type="region of interest" description="Disordered" evidence="9">
    <location>
        <begin position="1"/>
        <end position="20"/>
    </location>
</feature>
<dbReference type="GO" id="GO:0016787">
    <property type="term" value="F:hydrolase activity"/>
    <property type="evidence" value="ECO:0007669"/>
    <property type="project" value="UniProtKB-KW"/>
</dbReference>
<dbReference type="PANTHER" id="PTHR45766:SF3">
    <property type="entry name" value="DNA ANNEALING HELICASE AND ENDONUCLEASE ZRANB3"/>
    <property type="match status" value="1"/>
</dbReference>
<dbReference type="PROSITE" id="PS51192">
    <property type="entry name" value="HELICASE_ATP_BIND_1"/>
    <property type="match status" value="1"/>
</dbReference>
<evidence type="ECO:0000256" key="3">
    <source>
        <dbReference type="ARBA" id="ARBA00022771"/>
    </source>
</evidence>
<keyword evidence="3 8" id="KW-0863">Zinc-finger</keyword>
<dbReference type="GO" id="GO:0004386">
    <property type="term" value="F:helicase activity"/>
    <property type="evidence" value="ECO:0007669"/>
    <property type="project" value="UniProtKB-KW"/>
</dbReference>
<dbReference type="Pfam" id="PF00641">
    <property type="entry name" value="Zn_ribbon_RanBP"/>
    <property type="match status" value="2"/>
</dbReference>
<dbReference type="GO" id="GO:0008270">
    <property type="term" value="F:zinc ion binding"/>
    <property type="evidence" value="ECO:0007669"/>
    <property type="project" value="UniProtKB-KW"/>
</dbReference>
<gene>
    <name evidence="13" type="ORF">ACHAWU_004226</name>
</gene>
<evidence type="ECO:0000256" key="4">
    <source>
        <dbReference type="ARBA" id="ARBA00022801"/>
    </source>
</evidence>
<evidence type="ECO:0000256" key="9">
    <source>
        <dbReference type="SAM" id="MobiDB-lite"/>
    </source>
</evidence>
<evidence type="ECO:0008006" key="15">
    <source>
        <dbReference type="Google" id="ProtNLM"/>
    </source>
</evidence>
<comment type="caution">
    <text evidence="13">The sequence shown here is derived from an EMBL/GenBank/DDBJ whole genome shotgun (WGS) entry which is preliminary data.</text>
</comment>
<dbReference type="InterPro" id="IPR000330">
    <property type="entry name" value="SNF2_N"/>
</dbReference>
<dbReference type="SUPFAM" id="SSF90209">
    <property type="entry name" value="Ran binding protein zinc finger-like"/>
    <property type="match status" value="1"/>
</dbReference>
<dbReference type="PROSITE" id="PS01358">
    <property type="entry name" value="ZF_RANBP2_1"/>
    <property type="match status" value="1"/>
</dbReference>
<name>A0ABD3MCB6_9STRA</name>
<dbReference type="PROSITE" id="PS50199">
    <property type="entry name" value="ZF_RANBP2_2"/>
    <property type="match status" value="1"/>
</dbReference>
<dbReference type="PANTHER" id="PTHR45766">
    <property type="entry name" value="DNA ANNEALING HELICASE AND ENDONUCLEASE ZRANB3 FAMILY MEMBER"/>
    <property type="match status" value="1"/>
</dbReference>
<evidence type="ECO:0000256" key="7">
    <source>
        <dbReference type="ARBA" id="ARBA00022840"/>
    </source>
</evidence>
<feature type="domain" description="RanBP2-type" evidence="10">
    <location>
        <begin position="782"/>
        <end position="811"/>
    </location>
</feature>
<keyword evidence="2" id="KW-0547">Nucleotide-binding</keyword>
<feature type="domain" description="Helicase ATP-binding" evidence="11">
    <location>
        <begin position="57"/>
        <end position="258"/>
    </location>
</feature>
<keyword evidence="7" id="KW-0067">ATP-binding</keyword>
<dbReference type="InterPro" id="IPR027417">
    <property type="entry name" value="P-loop_NTPase"/>
</dbReference>
<keyword evidence="4" id="KW-0378">Hydrolase</keyword>
<dbReference type="Gene3D" id="3.40.50.300">
    <property type="entry name" value="P-loop containing nucleotide triphosphate hydrolases"/>
    <property type="match status" value="1"/>
</dbReference>
<evidence type="ECO:0000256" key="6">
    <source>
        <dbReference type="ARBA" id="ARBA00022833"/>
    </source>
</evidence>
<dbReference type="Proteomes" id="UP001530293">
    <property type="component" value="Unassembled WGS sequence"/>
</dbReference>
<evidence type="ECO:0000259" key="10">
    <source>
        <dbReference type="PROSITE" id="PS50199"/>
    </source>
</evidence>
<feature type="compositionally biased region" description="Polar residues" evidence="9">
    <location>
        <begin position="822"/>
        <end position="834"/>
    </location>
</feature>
<dbReference type="SMART" id="SM00490">
    <property type="entry name" value="HELICc"/>
    <property type="match status" value="1"/>
</dbReference>
<evidence type="ECO:0000313" key="14">
    <source>
        <dbReference type="Proteomes" id="UP001530293"/>
    </source>
</evidence>
<dbReference type="SUPFAM" id="SSF52540">
    <property type="entry name" value="P-loop containing nucleoside triphosphate hydrolases"/>
    <property type="match status" value="2"/>
</dbReference>
<feature type="domain" description="Helicase C-terminal" evidence="12">
    <location>
        <begin position="397"/>
        <end position="560"/>
    </location>
</feature>
<dbReference type="AlphaFoldDB" id="A0ABD3MCB6"/>
<dbReference type="Gene3D" id="4.10.1060.10">
    <property type="entry name" value="Zinc finger, RanBP2-type"/>
    <property type="match status" value="1"/>
</dbReference>
<feature type="compositionally biased region" description="Low complexity" evidence="9">
    <location>
        <begin position="155"/>
        <end position="169"/>
    </location>
</feature>
<keyword evidence="1" id="KW-0479">Metal-binding</keyword>
<evidence type="ECO:0000313" key="13">
    <source>
        <dbReference type="EMBL" id="KAL3758145.1"/>
    </source>
</evidence>
<evidence type="ECO:0000256" key="8">
    <source>
        <dbReference type="PROSITE-ProRule" id="PRU00322"/>
    </source>
</evidence>